<keyword evidence="7 9" id="KW-0472">Membrane</keyword>
<feature type="coiled-coil region" evidence="10">
    <location>
        <begin position="83"/>
        <end position="121"/>
    </location>
</feature>
<dbReference type="PROSITE" id="PS51371">
    <property type="entry name" value="CBS"/>
    <property type="match status" value="1"/>
</dbReference>
<name>U4KPN5_ALTPJ</name>
<comment type="subcellular location">
    <subcellularLocation>
        <location evidence="9">Cell membrane</location>
        <topology evidence="9">Multi-pass membrane protein</topology>
    </subcellularLocation>
    <subcellularLocation>
        <location evidence="1">Membrane</location>
        <topology evidence="1">Multi-pass membrane protein</topology>
    </subcellularLocation>
</comment>
<keyword evidence="9" id="KW-1003">Cell membrane</keyword>
<evidence type="ECO:0000256" key="7">
    <source>
        <dbReference type="ARBA" id="ARBA00023136"/>
    </source>
</evidence>
<dbReference type="Gene3D" id="1.10.357.20">
    <property type="entry name" value="SLC41 divalent cation transporters, integral membrane domain"/>
    <property type="match status" value="1"/>
</dbReference>
<dbReference type="PANTHER" id="PTHR43773">
    <property type="entry name" value="MAGNESIUM TRANSPORTER MGTE"/>
    <property type="match status" value="1"/>
</dbReference>
<dbReference type="InterPro" id="IPR000644">
    <property type="entry name" value="CBS_dom"/>
</dbReference>
<keyword evidence="3 9" id="KW-0813">Transport</keyword>
<dbReference type="Pfam" id="PF01769">
    <property type="entry name" value="MgtE"/>
    <property type="match status" value="1"/>
</dbReference>
<dbReference type="NCBIfam" id="TIGR00400">
    <property type="entry name" value="mgtE"/>
    <property type="match status" value="1"/>
</dbReference>
<reference evidence="12 13" key="1">
    <citation type="journal article" date="2013" name="J. Mol. Microbiol. Biotechnol.">
        <title>Analysis of the Complete Genomes of Acholeplasma brassicae , A. palmae and A. laidlawii and Their Comparison to the Obligate Parasites from ' Candidatus Phytoplasma'.</title>
        <authorList>
            <person name="Kube M."/>
            <person name="Siewert C."/>
            <person name="Migdoll A.M."/>
            <person name="Duduk B."/>
            <person name="Holz S."/>
            <person name="Rabus R."/>
            <person name="Seemuller E."/>
            <person name="Mitrovic J."/>
            <person name="Muller I."/>
            <person name="Buttner C."/>
            <person name="Reinhardt R."/>
        </authorList>
    </citation>
    <scope>NUCLEOTIDE SEQUENCE [LARGE SCALE GENOMIC DNA]</scope>
    <source>
        <strain evidence="12 13">J233</strain>
    </source>
</reference>
<dbReference type="InterPro" id="IPR006667">
    <property type="entry name" value="SLC41_membr_dom"/>
</dbReference>
<keyword evidence="8" id="KW-0129">CBS domain</keyword>
<dbReference type="Pfam" id="PF03448">
    <property type="entry name" value="MgtE_N"/>
    <property type="match status" value="1"/>
</dbReference>
<dbReference type="HOGENOM" id="CLU_037408_1_1_14"/>
<feature type="domain" description="CBS" evidence="11">
    <location>
        <begin position="188"/>
        <end position="244"/>
    </location>
</feature>
<keyword evidence="4 9" id="KW-0812">Transmembrane</keyword>
<evidence type="ECO:0000256" key="10">
    <source>
        <dbReference type="SAM" id="Coils"/>
    </source>
</evidence>
<proteinExistence type="inferred from homology"/>
<comment type="subunit">
    <text evidence="9">Homodimer.</text>
</comment>
<accession>U4KPN5</accession>
<keyword evidence="10" id="KW-0175">Coiled coil</keyword>
<dbReference type="STRING" id="1318466.BN85406580"/>
<dbReference type="InterPro" id="IPR006668">
    <property type="entry name" value="Mg_transptr_MgtE_intracell_dom"/>
</dbReference>
<comment type="caution">
    <text evidence="9">Lacks conserved residue(s) required for the propagation of feature annotation.</text>
</comment>
<dbReference type="PANTHER" id="PTHR43773:SF1">
    <property type="entry name" value="MAGNESIUM TRANSPORTER MGTE"/>
    <property type="match status" value="1"/>
</dbReference>
<dbReference type="RefSeq" id="WP_026658359.1">
    <property type="nucleotide sequence ID" value="NC_022538.1"/>
</dbReference>
<feature type="transmembrane region" description="Helical" evidence="9">
    <location>
        <begin position="268"/>
        <end position="288"/>
    </location>
</feature>
<keyword evidence="13" id="KW-1185">Reference proteome</keyword>
<dbReference type="InterPro" id="IPR038076">
    <property type="entry name" value="MgtE_N_sf"/>
</dbReference>
<gene>
    <name evidence="12" type="primary">mgtE</name>
    <name evidence="12" type="ORF">BN85406580</name>
</gene>
<keyword evidence="5 9" id="KW-0460">Magnesium</keyword>
<evidence type="ECO:0000256" key="5">
    <source>
        <dbReference type="ARBA" id="ARBA00022842"/>
    </source>
</evidence>
<dbReference type="InterPro" id="IPR046342">
    <property type="entry name" value="CBS_dom_sf"/>
</dbReference>
<keyword evidence="6 9" id="KW-1133">Transmembrane helix</keyword>
<evidence type="ECO:0000256" key="2">
    <source>
        <dbReference type="ARBA" id="ARBA00009749"/>
    </source>
</evidence>
<protein>
    <recommendedName>
        <fullName evidence="9">Magnesium transporter MgtE</fullName>
    </recommendedName>
</protein>
<feature type="transmembrane region" description="Helical" evidence="9">
    <location>
        <begin position="412"/>
        <end position="435"/>
    </location>
</feature>
<dbReference type="Pfam" id="PF00571">
    <property type="entry name" value="CBS"/>
    <property type="match status" value="1"/>
</dbReference>
<dbReference type="AlphaFoldDB" id="U4KPN5"/>
<dbReference type="InterPro" id="IPR006669">
    <property type="entry name" value="MgtE_transporter"/>
</dbReference>
<evidence type="ECO:0000256" key="8">
    <source>
        <dbReference type="PROSITE-ProRule" id="PRU00703"/>
    </source>
</evidence>
<feature type="transmembrane region" description="Helical" evidence="9">
    <location>
        <begin position="372"/>
        <end position="392"/>
    </location>
</feature>
<dbReference type="Proteomes" id="UP000032740">
    <property type="component" value="Chromosome"/>
</dbReference>
<comment type="function">
    <text evidence="9">Acts as a magnesium transporter.</text>
</comment>
<evidence type="ECO:0000256" key="9">
    <source>
        <dbReference type="RuleBase" id="RU362011"/>
    </source>
</evidence>
<evidence type="ECO:0000256" key="3">
    <source>
        <dbReference type="ARBA" id="ARBA00022448"/>
    </source>
</evidence>
<dbReference type="OrthoDB" id="9790355at2"/>
<sequence length="436" mass="48959">MINKYINEKQFKKAYIEFIKLHPHDQAQALVQLDFIDQVRLLHYLKDSELSELLTYLDSEDSAKLITELDILRQKNVLDQMDIDDAVDIIDELEDKEQEAILNLLEEKEEYQKLLNYDEDEAGSLMTFEYVEIESQTDVKQALKILIEKAPLVESITTMFITRNKQYLGTVKLNELIKAKSPLLIDTLLTETPYIKDKDDIDKTIHIMREYGLYEIAVCNDEENLIGIITLDDAIGAYEIEAKEDFAKLSAITDTEDKNILKASLHRLPWLVILLLATIPIALASSMFEEVILSVTILSLFQPLILDASGDVATQTLAVTLRKLNQEDKSTFKDGSKEILTGLINGIILGMTSAVITYFLAHIFKMDQPFMVSLVVGLALLLSVVIGPVLGFMIPVTLNKFKLDPAVASGPFITTLVDILSLVIFFGLATILLGVA</sequence>
<organism evidence="12 13">
    <name type="scientific">Alteracholeplasma palmae (strain ATCC 49389 / J233)</name>
    <name type="common">Acholeplasma palmae</name>
    <dbReference type="NCBI Taxonomy" id="1318466"/>
    <lineage>
        <taxon>Bacteria</taxon>
        <taxon>Bacillati</taxon>
        <taxon>Mycoplasmatota</taxon>
        <taxon>Mollicutes</taxon>
        <taxon>Acholeplasmatales</taxon>
        <taxon>Acholeplasmataceae</taxon>
        <taxon>Acholeplasma</taxon>
    </lineage>
</organism>
<dbReference type="SUPFAM" id="SSF161093">
    <property type="entry name" value="MgtE membrane domain-like"/>
    <property type="match status" value="1"/>
</dbReference>
<comment type="similarity">
    <text evidence="2 9">Belongs to the SLC41A transporter family.</text>
</comment>
<dbReference type="SMART" id="SM00924">
    <property type="entry name" value="MgtE_N"/>
    <property type="match status" value="1"/>
</dbReference>
<evidence type="ECO:0000256" key="6">
    <source>
        <dbReference type="ARBA" id="ARBA00022989"/>
    </source>
</evidence>
<evidence type="ECO:0000256" key="4">
    <source>
        <dbReference type="ARBA" id="ARBA00022692"/>
    </source>
</evidence>
<dbReference type="Gene3D" id="1.25.60.10">
    <property type="entry name" value="MgtE N-terminal domain-like"/>
    <property type="match status" value="1"/>
</dbReference>
<dbReference type="GO" id="GO:0046872">
    <property type="term" value="F:metal ion binding"/>
    <property type="evidence" value="ECO:0007669"/>
    <property type="project" value="UniProtKB-KW"/>
</dbReference>
<keyword evidence="9" id="KW-0479">Metal-binding</keyword>
<dbReference type="GO" id="GO:0015095">
    <property type="term" value="F:magnesium ion transmembrane transporter activity"/>
    <property type="evidence" value="ECO:0007669"/>
    <property type="project" value="UniProtKB-UniRule"/>
</dbReference>
<dbReference type="GO" id="GO:0005886">
    <property type="term" value="C:plasma membrane"/>
    <property type="evidence" value="ECO:0007669"/>
    <property type="project" value="UniProtKB-SubCell"/>
</dbReference>
<evidence type="ECO:0000259" key="11">
    <source>
        <dbReference type="PROSITE" id="PS51371"/>
    </source>
</evidence>
<feature type="transmembrane region" description="Helical" evidence="9">
    <location>
        <begin position="339"/>
        <end position="360"/>
    </location>
</feature>
<dbReference type="SUPFAM" id="SSF158791">
    <property type="entry name" value="MgtE N-terminal domain-like"/>
    <property type="match status" value="1"/>
</dbReference>
<dbReference type="EMBL" id="FO681347">
    <property type="protein sequence ID" value="CCV64235.1"/>
    <property type="molecule type" value="Genomic_DNA"/>
</dbReference>
<dbReference type="KEGG" id="apal:BN85406580"/>
<evidence type="ECO:0000313" key="12">
    <source>
        <dbReference type="EMBL" id="CCV64235.1"/>
    </source>
</evidence>
<evidence type="ECO:0000313" key="13">
    <source>
        <dbReference type="Proteomes" id="UP000032740"/>
    </source>
</evidence>
<dbReference type="SUPFAM" id="SSF54631">
    <property type="entry name" value="CBS-domain pair"/>
    <property type="match status" value="1"/>
</dbReference>
<dbReference type="Gene3D" id="3.10.580.10">
    <property type="entry name" value="CBS-domain"/>
    <property type="match status" value="1"/>
</dbReference>
<evidence type="ECO:0000256" key="1">
    <source>
        <dbReference type="ARBA" id="ARBA00004141"/>
    </source>
</evidence>
<dbReference type="InterPro" id="IPR036739">
    <property type="entry name" value="SLC41_membr_dom_sf"/>
</dbReference>